<keyword evidence="3" id="KW-1015">Disulfide bond</keyword>
<proteinExistence type="inferred from homology"/>
<dbReference type="AlphaFoldDB" id="A0AAV0PDJ9"/>
<feature type="signal peptide" evidence="4">
    <location>
        <begin position="1"/>
        <end position="28"/>
    </location>
</feature>
<comment type="similarity">
    <text evidence="1">Belongs to the 2S seed storage albumins family.</text>
</comment>
<comment type="caution">
    <text evidence="6">The sequence shown here is derived from an EMBL/GenBank/DDBJ whole genome shotgun (WGS) entry which is preliminary data.</text>
</comment>
<dbReference type="EMBL" id="CAMGYJ010000008">
    <property type="protein sequence ID" value="CAI0469312.1"/>
    <property type="molecule type" value="Genomic_DNA"/>
</dbReference>
<evidence type="ECO:0000256" key="2">
    <source>
        <dbReference type="ARBA" id="ARBA00022729"/>
    </source>
</evidence>
<dbReference type="Gene3D" id="1.10.110.10">
    <property type="entry name" value="Plant lipid-transfer and hydrophobic proteins"/>
    <property type="match status" value="1"/>
</dbReference>
<dbReference type="Pfam" id="PF00234">
    <property type="entry name" value="Tryp_alpha_amyl"/>
    <property type="match status" value="1"/>
</dbReference>
<name>A0AAV0PDJ9_9ROSI</name>
<dbReference type="Proteomes" id="UP001154282">
    <property type="component" value="Unassembled WGS sequence"/>
</dbReference>
<dbReference type="GO" id="GO:0045735">
    <property type="term" value="F:nutrient reservoir activity"/>
    <property type="evidence" value="ECO:0007669"/>
    <property type="project" value="InterPro"/>
</dbReference>
<evidence type="ECO:0000256" key="4">
    <source>
        <dbReference type="SAM" id="SignalP"/>
    </source>
</evidence>
<dbReference type="InterPro" id="IPR016140">
    <property type="entry name" value="Bifunc_inhib/LTP/seed_store"/>
</dbReference>
<dbReference type="PANTHER" id="PTHR35496">
    <property type="entry name" value="2S SEED STORAGE PROTEIN 1-RELATED"/>
    <property type="match status" value="1"/>
</dbReference>
<reference evidence="6" key="1">
    <citation type="submission" date="2022-08" db="EMBL/GenBank/DDBJ databases">
        <authorList>
            <person name="Gutierrez-Valencia J."/>
        </authorList>
    </citation>
    <scope>NUCLEOTIDE SEQUENCE</scope>
</reference>
<protein>
    <recommendedName>
        <fullName evidence="5">Bifunctional inhibitor/plant lipid transfer protein/seed storage helical domain-containing protein</fullName>
    </recommendedName>
</protein>
<feature type="chain" id="PRO_5043706979" description="Bifunctional inhibitor/plant lipid transfer protein/seed storage helical domain-containing protein" evidence="4">
    <location>
        <begin position="29"/>
        <end position="171"/>
    </location>
</feature>
<dbReference type="PANTHER" id="PTHR35496:SF20">
    <property type="entry name" value="2S SEED STORAGE PROTEIN 1-RELATED"/>
    <property type="match status" value="1"/>
</dbReference>
<dbReference type="InterPro" id="IPR036312">
    <property type="entry name" value="Bifun_inhib/LTP/seed_sf"/>
</dbReference>
<feature type="domain" description="Bifunctional inhibitor/plant lipid transfer protein/seed storage helical" evidence="5">
    <location>
        <begin position="60"/>
        <end position="151"/>
    </location>
</feature>
<sequence>MAAILRRFTLPIAAAAFLLLVAAATTEASSIRRTTVIIDQQNQGRGGGSGTGEEGGGRRCREQFLEQGNLWHCQSFMAEHTKQGGGTKHLKSCCKQLKKMDMECTCRGLELSIRQMEAAAKQGEMQGEDMKLIWRIASNLPGACKTSPATCDEFSGHGGGGSLYPALETFL</sequence>
<accession>A0AAV0PDJ9</accession>
<dbReference type="SUPFAM" id="SSF47699">
    <property type="entry name" value="Bifunctional inhibitor/lipid-transfer protein/seed storage 2S albumin"/>
    <property type="match status" value="1"/>
</dbReference>
<dbReference type="SMART" id="SM00499">
    <property type="entry name" value="AAI"/>
    <property type="match status" value="1"/>
</dbReference>
<evidence type="ECO:0000256" key="1">
    <source>
        <dbReference type="ARBA" id="ARBA00008262"/>
    </source>
</evidence>
<keyword evidence="7" id="KW-1185">Reference proteome</keyword>
<evidence type="ECO:0000313" key="7">
    <source>
        <dbReference type="Proteomes" id="UP001154282"/>
    </source>
</evidence>
<evidence type="ECO:0000256" key="3">
    <source>
        <dbReference type="ARBA" id="ARBA00023157"/>
    </source>
</evidence>
<dbReference type="InterPro" id="IPR000617">
    <property type="entry name" value="Napin/2SS/CON"/>
</dbReference>
<gene>
    <name evidence="6" type="ORF">LITE_LOCUS38128</name>
</gene>
<evidence type="ECO:0000313" key="6">
    <source>
        <dbReference type="EMBL" id="CAI0469312.1"/>
    </source>
</evidence>
<evidence type="ECO:0000259" key="5">
    <source>
        <dbReference type="SMART" id="SM00499"/>
    </source>
</evidence>
<organism evidence="6 7">
    <name type="scientific">Linum tenue</name>
    <dbReference type="NCBI Taxonomy" id="586396"/>
    <lineage>
        <taxon>Eukaryota</taxon>
        <taxon>Viridiplantae</taxon>
        <taxon>Streptophyta</taxon>
        <taxon>Embryophyta</taxon>
        <taxon>Tracheophyta</taxon>
        <taxon>Spermatophyta</taxon>
        <taxon>Magnoliopsida</taxon>
        <taxon>eudicotyledons</taxon>
        <taxon>Gunneridae</taxon>
        <taxon>Pentapetalae</taxon>
        <taxon>rosids</taxon>
        <taxon>fabids</taxon>
        <taxon>Malpighiales</taxon>
        <taxon>Linaceae</taxon>
        <taxon>Linum</taxon>
    </lineage>
</organism>
<keyword evidence="2 4" id="KW-0732">Signal</keyword>